<proteinExistence type="predicted"/>
<reference evidence="2 3" key="1">
    <citation type="submission" date="2016-03" db="EMBL/GenBank/DDBJ databases">
        <title>Comparative genomics of the ectomycorrhizal sister species Rhizopogon vinicolor and Rhizopogon vesiculosus (Basidiomycota: Boletales) reveals a divergence of the mating type B locus.</title>
        <authorList>
            <person name="Mujic A.B."/>
            <person name="Kuo A."/>
            <person name="Tritt A."/>
            <person name="Lipzen A."/>
            <person name="Chen C."/>
            <person name="Johnson J."/>
            <person name="Sharma A."/>
            <person name="Barry K."/>
            <person name="Grigoriev I.V."/>
            <person name="Spatafora J.W."/>
        </authorList>
    </citation>
    <scope>NUCLEOTIDE SEQUENCE [LARGE SCALE GENOMIC DNA]</scope>
    <source>
        <strain evidence="2 3">AM-OR11-056</strain>
    </source>
</reference>
<dbReference type="EMBL" id="LVVM01002721">
    <property type="protein sequence ID" value="OJA16046.1"/>
    <property type="molecule type" value="Genomic_DNA"/>
</dbReference>
<sequence>MSRLTTLLTGLSLALLSASTEVRRAGINYAATCHEIATSVSSASKVYYPGFYQYTKDNAHWTASSSQLSACSFEPATAADVAVALQILAKDQTPFAYYAEAISKLSGKYVLYEGIPFLESVYTHAETQTAFPSLRDSSQGSSFINVFFGWTNPNDDNTMIQLGEQSVAYMKQFVASQGQDVGDALLNPNNAPPNTPMANMYGDALERLQSIKLAVDPTHVMNLAGGWKF</sequence>
<name>A0A1J8Q360_9AGAM</name>
<feature type="chain" id="PRO_5009649588" description="Berberine/berberine-like domain-containing protein" evidence="1">
    <location>
        <begin position="20"/>
        <end position="229"/>
    </location>
</feature>
<evidence type="ECO:0000313" key="3">
    <source>
        <dbReference type="Proteomes" id="UP000183567"/>
    </source>
</evidence>
<comment type="caution">
    <text evidence="2">The sequence shown here is derived from an EMBL/GenBank/DDBJ whole genome shotgun (WGS) entry which is preliminary data.</text>
</comment>
<dbReference type="AlphaFoldDB" id="A0A1J8Q360"/>
<keyword evidence="3" id="KW-1185">Reference proteome</keyword>
<accession>A0A1J8Q360</accession>
<dbReference type="InterPro" id="IPR016169">
    <property type="entry name" value="FAD-bd_PCMH_sub2"/>
</dbReference>
<evidence type="ECO:0000313" key="2">
    <source>
        <dbReference type="EMBL" id="OJA16046.1"/>
    </source>
</evidence>
<protein>
    <recommendedName>
        <fullName evidence="4">Berberine/berberine-like domain-containing protein</fullName>
    </recommendedName>
</protein>
<keyword evidence="1" id="KW-0732">Signal</keyword>
<evidence type="ECO:0008006" key="4">
    <source>
        <dbReference type="Google" id="ProtNLM"/>
    </source>
</evidence>
<dbReference type="OrthoDB" id="2151789at2759"/>
<organism evidence="2 3">
    <name type="scientific">Rhizopogon vesiculosus</name>
    <dbReference type="NCBI Taxonomy" id="180088"/>
    <lineage>
        <taxon>Eukaryota</taxon>
        <taxon>Fungi</taxon>
        <taxon>Dikarya</taxon>
        <taxon>Basidiomycota</taxon>
        <taxon>Agaricomycotina</taxon>
        <taxon>Agaricomycetes</taxon>
        <taxon>Agaricomycetidae</taxon>
        <taxon>Boletales</taxon>
        <taxon>Suillineae</taxon>
        <taxon>Rhizopogonaceae</taxon>
        <taxon>Rhizopogon</taxon>
    </lineage>
</organism>
<dbReference type="Gene3D" id="3.30.465.10">
    <property type="match status" value="1"/>
</dbReference>
<dbReference type="STRING" id="180088.A0A1J8Q360"/>
<dbReference type="Proteomes" id="UP000183567">
    <property type="component" value="Unassembled WGS sequence"/>
</dbReference>
<feature type="signal peptide" evidence="1">
    <location>
        <begin position="1"/>
        <end position="19"/>
    </location>
</feature>
<dbReference type="Gene3D" id="3.40.462.20">
    <property type="match status" value="1"/>
</dbReference>
<gene>
    <name evidence="2" type="ORF">AZE42_05488</name>
</gene>
<evidence type="ECO:0000256" key="1">
    <source>
        <dbReference type="SAM" id="SignalP"/>
    </source>
</evidence>